<dbReference type="SUPFAM" id="SSF159888">
    <property type="entry name" value="YdhG-like"/>
    <property type="match status" value="1"/>
</dbReference>
<protein>
    <submittedName>
        <fullName evidence="2">Uncharacterized protein YdhG (YjbR/CyaY superfamily)</fullName>
    </submittedName>
</protein>
<dbReference type="Gene3D" id="3.90.1150.200">
    <property type="match status" value="1"/>
</dbReference>
<dbReference type="AlphaFoldDB" id="A0A7W7FT63"/>
<proteinExistence type="predicted"/>
<evidence type="ECO:0000259" key="1">
    <source>
        <dbReference type="Pfam" id="PF08818"/>
    </source>
</evidence>
<dbReference type="RefSeq" id="WP_185002481.1">
    <property type="nucleotide sequence ID" value="NZ_BAAAUI010000042.1"/>
</dbReference>
<organism evidence="2 3">
    <name type="scientific">Crossiella cryophila</name>
    <dbReference type="NCBI Taxonomy" id="43355"/>
    <lineage>
        <taxon>Bacteria</taxon>
        <taxon>Bacillati</taxon>
        <taxon>Actinomycetota</taxon>
        <taxon>Actinomycetes</taxon>
        <taxon>Pseudonocardiales</taxon>
        <taxon>Pseudonocardiaceae</taxon>
        <taxon>Crossiella</taxon>
    </lineage>
</organism>
<reference evidence="2 3" key="1">
    <citation type="submission" date="2020-08" db="EMBL/GenBank/DDBJ databases">
        <title>Sequencing the genomes of 1000 actinobacteria strains.</title>
        <authorList>
            <person name="Klenk H.-P."/>
        </authorList>
    </citation>
    <scope>NUCLEOTIDE SEQUENCE [LARGE SCALE GENOMIC DNA]</scope>
    <source>
        <strain evidence="2 3">DSM 44230</strain>
    </source>
</reference>
<gene>
    <name evidence="2" type="ORF">HNR67_002803</name>
</gene>
<dbReference type="InterPro" id="IPR014922">
    <property type="entry name" value="YdhG-like"/>
</dbReference>
<evidence type="ECO:0000313" key="3">
    <source>
        <dbReference type="Proteomes" id="UP000533598"/>
    </source>
</evidence>
<comment type="caution">
    <text evidence="2">The sequence shown here is derived from an EMBL/GenBank/DDBJ whole genome shotgun (WGS) entry which is preliminary data.</text>
</comment>
<dbReference type="EMBL" id="JACHMH010000001">
    <property type="protein sequence ID" value="MBB4676685.1"/>
    <property type="molecule type" value="Genomic_DNA"/>
</dbReference>
<keyword evidence="3" id="KW-1185">Reference proteome</keyword>
<sequence>MQSSANTVEEYLAELPPDRREIVAAVREVVLANLPEGYAEGMDFGMICWHIPLSRYPKTYNGHPLGYVALASQKQYLSLYLMGIYGEADRAEEFRERFEATGRKLDMGKSCVRFKKLADLPLELIGEVVAQVPVERYIEIYEKSRGAR</sequence>
<evidence type="ECO:0000313" key="2">
    <source>
        <dbReference type="EMBL" id="MBB4676685.1"/>
    </source>
</evidence>
<dbReference type="Proteomes" id="UP000533598">
    <property type="component" value="Unassembled WGS sequence"/>
</dbReference>
<feature type="domain" description="YdhG-like" evidence="1">
    <location>
        <begin position="19"/>
        <end position="131"/>
    </location>
</feature>
<name>A0A7W7FT63_9PSEU</name>
<accession>A0A7W7FT63</accession>
<dbReference type="Pfam" id="PF08818">
    <property type="entry name" value="DUF1801"/>
    <property type="match status" value="1"/>
</dbReference>